<keyword evidence="3" id="KW-1185">Reference proteome</keyword>
<gene>
    <name evidence="2" type="ORF">AVEN_269708_1</name>
</gene>
<comment type="caution">
    <text evidence="2">The sequence shown here is derived from an EMBL/GenBank/DDBJ whole genome shotgun (WGS) entry which is preliminary data.</text>
</comment>
<dbReference type="AlphaFoldDB" id="A0A4Y2KRX6"/>
<reference evidence="2 3" key="1">
    <citation type="journal article" date="2019" name="Sci. Rep.">
        <title>Orb-weaving spider Araneus ventricosus genome elucidates the spidroin gene catalogue.</title>
        <authorList>
            <person name="Kono N."/>
            <person name="Nakamura H."/>
            <person name="Ohtoshi R."/>
            <person name="Moran D.A.P."/>
            <person name="Shinohara A."/>
            <person name="Yoshida Y."/>
            <person name="Fujiwara M."/>
            <person name="Mori M."/>
            <person name="Tomita M."/>
            <person name="Arakawa K."/>
        </authorList>
    </citation>
    <scope>NUCLEOTIDE SEQUENCE [LARGE SCALE GENOMIC DNA]</scope>
</reference>
<dbReference type="EMBL" id="BGPR01004867">
    <property type="protein sequence ID" value="GBN04243.1"/>
    <property type="molecule type" value="Genomic_DNA"/>
</dbReference>
<organism evidence="2 3">
    <name type="scientific">Araneus ventricosus</name>
    <name type="common">Orbweaver spider</name>
    <name type="synonym">Epeira ventricosa</name>
    <dbReference type="NCBI Taxonomy" id="182803"/>
    <lineage>
        <taxon>Eukaryota</taxon>
        <taxon>Metazoa</taxon>
        <taxon>Ecdysozoa</taxon>
        <taxon>Arthropoda</taxon>
        <taxon>Chelicerata</taxon>
        <taxon>Arachnida</taxon>
        <taxon>Araneae</taxon>
        <taxon>Araneomorphae</taxon>
        <taxon>Entelegynae</taxon>
        <taxon>Araneoidea</taxon>
        <taxon>Araneidae</taxon>
        <taxon>Araneus</taxon>
    </lineage>
</organism>
<evidence type="ECO:0000256" key="1">
    <source>
        <dbReference type="SAM" id="MobiDB-lite"/>
    </source>
</evidence>
<sequence>MNCRNLTKRSRPVATASGCHALRKKQNPMNAELELNKGVRRNAKTIFPWKRRKFGNTITFGKNNHA</sequence>
<evidence type="ECO:0000313" key="3">
    <source>
        <dbReference type="Proteomes" id="UP000499080"/>
    </source>
</evidence>
<name>A0A4Y2KRX6_ARAVE</name>
<feature type="compositionally biased region" description="Basic residues" evidence="1">
    <location>
        <begin position="1"/>
        <end position="11"/>
    </location>
</feature>
<protein>
    <submittedName>
        <fullName evidence="2">Uncharacterized protein</fullName>
    </submittedName>
</protein>
<dbReference type="Proteomes" id="UP000499080">
    <property type="component" value="Unassembled WGS sequence"/>
</dbReference>
<evidence type="ECO:0000313" key="2">
    <source>
        <dbReference type="EMBL" id="GBN04243.1"/>
    </source>
</evidence>
<accession>A0A4Y2KRX6</accession>
<proteinExistence type="predicted"/>
<feature type="region of interest" description="Disordered" evidence="1">
    <location>
        <begin position="1"/>
        <end position="25"/>
    </location>
</feature>